<dbReference type="SUPFAM" id="SSF82199">
    <property type="entry name" value="SET domain"/>
    <property type="match status" value="1"/>
</dbReference>
<dbReference type="PANTHER" id="PTHR12350">
    <property type="entry name" value="HISTONE-LYSINE N-METHYLTRANSFERASE-RELATED"/>
    <property type="match status" value="1"/>
</dbReference>
<dbReference type="VEuPathDB" id="FungiDB:TREMEDRAFT_25509"/>
<dbReference type="PROSITE" id="PS50280">
    <property type="entry name" value="SET"/>
    <property type="match status" value="1"/>
</dbReference>
<dbReference type="InterPro" id="IPR053201">
    <property type="entry name" value="Flavunoidine_N-MTase"/>
</dbReference>
<dbReference type="OrthoDB" id="5984008at2759"/>
<name>A0A4Q1BJG8_TREME</name>
<dbReference type="Gene3D" id="2.170.270.10">
    <property type="entry name" value="SET domain"/>
    <property type="match status" value="1"/>
</dbReference>
<evidence type="ECO:0000313" key="8">
    <source>
        <dbReference type="Proteomes" id="UP000289152"/>
    </source>
</evidence>
<dbReference type="AlphaFoldDB" id="A0A4Q1BJG8"/>
<dbReference type="GO" id="GO:0032259">
    <property type="term" value="P:methylation"/>
    <property type="evidence" value="ECO:0007669"/>
    <property type="project" value="UniProtKB-KW"/>
</dbReference>
<evidence type="ECO:0000256" key="2">
    <source>
        <dbReference type="ARBA" id="ARBA00022679"/>
    </source>
</evidence>
<accession>A0A4Q1BJG8</accession>
<dbReference type="STRING" id="5217.A0A4Q1BJG8"/>
<dbReference type="Pfam" id="PF00856">
    <property type="entry name" value="SET"/>
    <property type="match status" value="1"/>
</dbReference>
<proteinExistence type="predicted"/>
<evidence type="ECO:0000259" key="5">
    <source>
        <dbReference type="PROSITE" id="PS50280"/>
    </source>
</evidence>
<organism evidence="7 8">
    <name type="scientific">Tremella mesenterica</name>
    <name type="common">Jelly fungus</name>
    <dbReference type="NCBI Taxonomy" id="5217"/>
    <lineage>
        <taxon>Eukaryota</taxon>
        <taxon>Fungi</taxon>
        <taxon>Dikarya</taxon>
        <taxon>Basidiomycota</taxon>
        <taxon>Agaricomycotina</taxon>
        <taxon>Tremellomycetes</taxon>
        <taxon>Tremellales</taxon>
        <taxon>Tremellaceae</taxon>
        <taxon>Tremella</taxon>
    </lineage>
</organism>
<feature type="domain" description="Post-SET" evidence="6">
    <location>
        <begin position="149"/>
        <end position="165"/>
    </location>
</feature>
<keyword evidence="8" id="KW-1185">Reference proteome</keyword>
<evidence type="ECO:0000256" key="4">
    <source>
        <dbReference type="SAM" id="MobiDB-lite"/>
    </source>
</evidence>
<dbReference type="OMA" id="GYWLNGH"/>
<dbReference type="PANTHER" id="PTHR12350:SF19">
    <property type="entry name" value="SET DOMAIN-CONTAINING PROTEIN"/>
    <property type="match status" value="1"/>
</dbReference>
<evidence type="ECO:0000256" key="1">
    <source>
        <dbReference type="ARBA" id="ARBA00022603"/>
    </source>
</evidence>
<dbReference type="Proteomes" id="UP000289152">
    <property type="component" value="Unassembled WGS sequence"/>
</dbReference>
<dbReference type="InterPro" id="IPR046341">
    <property type="entry name" value="SET_dom_sf"/>
</dbReference>
<dbReference type="InterPro" id="IPR001214">
    <property type="entry name" value="SET_dom"/>
</dbReference>
<reference evidence="7 8" key="1">
    <citation type="submission" date="2016-06" db="EMBL/GenBank/DDBJ databases">
        <title>Evolution of pathogenesis and genome organization in the Tremellales.</title>
        <authorList>
            <person name="Cuomo C."/>
            <person name="Litvintseva A."/>
            <person name="Heitman J."/>
            <person name="Chen Y."/>
            <person name="Sun S."/>
            <person name="Springer D."/>
            <person name="Dromer F."/>
            <person name="Young S."/>
            <person name="Zeng Q."/>
            <person name="Chapman S."/>
            <person name="Gujja S."/>
            <person name="Saif S."/>
            <person name="Birren B."/>
        </authorList>
    </citation>
    <scope>NUCLEOTIDE SEQUENCE [LARGE SCALE GENOMIC DNA]</scope>
    <source>
        <strain evidence="7 8">ATCC 28783</strain>
    </source>
</reference>
<feature type="domain" description="SET" evidence="5">
    <location>
        <begin position="35"/>
        <end position="141"/>
    </location>
</feature>
<keyword evidence="1" id="KW-0489">Methyltransferase</keyword>
<comment type="caution">
    <text evidence="7">The sequence shown here is derived from an EMBL/GenBank/DDBJ whole genome shotgun (WGS) entry which is preliminary data.</text>
</comment>
<dbReference type="PROSITE" id="PS50868">
    <property type="entry name" value="POST_SET"/>
    <property type="match status" value="1"/>
</dbReference>
<keyword evidence="3" id="KW-0949">S-adenosyl-L-methionine</keyword>
<dbReference type="InterPro" id="IPR003616">
    <property type="entry name" value="Post-SET_dom"/>
</dbReference>
<evidence type="ECO:0000313" key="7">
    <source>
        <dbReference type="EMBL" id="RXK37786.1"/>
    </source>
</evidence>
<dbReference type="EMBL" id="SDIL01000060">
    <property type="protein sequence ID" value="RXK37786.1"/>
    <property type="molecule type" value="Genomic_DNA"/>
</dbReference>
<dbReference type="InParanoid" id="A0A4Q1BJG8"/>
<evidence type="ECO:0000259" key="6">
    <source>
        <dbReference type="PROSITE" id="PS50868"/>
    </source>
</evidence>
<protein>
    <recommendedName>
        <fullName evidence="9">SET domain-containing protein</fullName>
    </recommendedName>
</protein>
<evidence type="ECO:0008006" key="9">
    <source>
        <dbReference type="Google" id="ProtNLM"/>
    </source>
</evidence>
<sequence>MLSNDPLLPPDPIRPYVKPTPENTHGGKTYTPTHPGLFQVDFGPRDEGEYSSRLIACRDFSPGEIVASLDNASLANEKAYSSVQFGPGVGDHLELNSDLLFMNHSCSPNVMMDLTGQAEKWCVRALDKGVKKGEPLTFFYPSTEWDMAQGFECHCGASDCLKTITGAKSLSLAALERRGGLSEHIRMLKERQLSSEGR</sequence>
<feature type="region of interest" description="Disordered" evidence="4">
    <location>
        <begin position="1"/>
        <end position="36"/>
    </location>
</feature>
<dbReference type="GO" id="GO:0008168">
    <property type="term" value="F:methyltransferase activity"/>
    <property type="evidence" value="ECO:0007669"/>
    <property type="project" value="UniProtKB-KW"/>
</dbReference>
<gene>
    <name evidence="7" type="ORF">M231_04942</name>
</gene>
<keyword evidence="2" id="KW-0808">Transferase</keyword>
<evidence type="ECO:0000256" key="3">
    <source>
        <dbReference type="ARBA" id="ARBA00022691"/>
    </source>
</evidence>